<dbReference type="EMBL" id="SNZB01000005">
    <property type="protein sequence ID" value="TDR18306.1"/>
    <property type="molecule type" value="Genomic_DNA"/>
</dbReference>
<proteinExistence type="predicted"/>
<accession>A0A4R6XFZ1</accession>
<sequence length="212" mass="24609">MKNTVIISVLLLLACAFTAEAKLYKWVDEDGKVHYSDKMPPDQIKNAHQELNKDGIVKDKVERALTPEERKIKEAELKKEREILENIRLEAERIEKERNALIKSYSSADQITRLKSERVIALKRNIQMAEENLVIQNRNLEDLLKRAADKERSGEVVSDTFLKQIDQIKAQIENQKGFIQDKTEEIATTEEKYDSELEKYLMYTQGSKKGIE</sequence>
<dbReference type="Proteomes" id="UP000295724">
    <property type="component" value="Unassembled WGS sequence"/>
</dbReference>
<dbReference type="RefSeq" id="WP_099019680.1">
    <property type="nucleotide sequence ID" value="NZ_NIHB01000003.1"/>
</dbReference>
<dbReference type="Pfam" id="PF13511">
    <property type="entry name" value="DUF4124"/>
    <property type="match status" value="1"/>
</dbReference>
<organism evidence="4 5">
    <name type="scientific">Marinicella litoralis</name>
    <dbReference type="NCBI Taxonomy" id="644220"/>
    <lineage>
        <taxon>Bacteria</taxon>
        <taxon>Pseudomonadati</taxon>
        <taxon>Pseudomonadota</taxon>
        <taxon>Gammaproteobacteria</taxon>
        <taxon>Lysobacterales</taxon>
        <taxon>Marinicellaceae</taxon>
        <taxon>Marinicella</taxon>
    </lineage>
</organism>
<protein>
    <submittedName>
        <fullName evidence="4">Uncharacterized protein DUF4124</fullName>
    </submittedName>
</protein>
<dbReference type="PROSITE" id="PS51257">
    <property type="entry name" value="PROKAR_LIPOPROTEIN"/>
    <property type="match status" value="1"/>
</dbReference>
<dbReference type="OrthoDB" id="7068596at2"/>
<feature type="domain" description="DUF4124" evidence="3">
    <location>
        <begin position="10"/>
        <end position="45"/>
    </location>
</feature>
<evidence type="ECO:0000259" key="3">
    <source>
        <dbReference type="Pfam" id="PF13511"/>
    </source>
</evidence>
<keyword evidence="1" id="KW-0175">Coiled coil</keyword>
<name>A0A4R6XFZ1_9GAMM</name>
<comment type="caution">
    <text evidence="4">The sequence shown here is derived from an EMBL/GenBank/DDBJ whole genome shotgun (WGS) entry which is preliminary data.</text>
</comment>
<keyword evidence="5" id="KW-1185">Reference proteome</keyword>
<evidence type="ECO:0000313" key="5">
    <source>
        <dbReference type="Proteomes" id="UP000295724"/>
    </source>
</evidence>
<feature type="chain" id="PRO_5020697792" evidence="2">
    <location>
        <begin position="22"/>
        <end position="212"/>
    </location>
</feature>
<feature type="coiled-coil region" evidence="1">
    <location>
        <begin position="58"/>
        <end position="150"/>
    </location>
</feature>
<evidence type="ECO:0000256" key="2">
    <source>
        <dbReference type="SAM" id="SignalP"/>
    </source>
</evidence>
<feature type="signal peptide" evidence="2">
    <location>
        <begin position="1"/>
        <end position="21"/>
    </location>
</feature>
<keyword evidence="2" id="KW-0732">Signal</keyword>
<evidence type="ECO:0000313" key="4">
    <source>
        <dbReference type="EMBL" id="TDR18306.1"/>
    </source>
</evidence>
<gene>
    <name evidence="4" type="ORF">C8D91_2222</name>
</gene>
<evidence type="ECO:0000256" key="1">
    <source>
        <dbReference type="SAM" id="Coils"/>
    </source>
</evidence>
<dbReference type="InterPro" id="IPR025392">
    <property type="entry name" value="DUF4124"/>
</dbReference>
<dbReference type="AlphaFoldDB" id="A0A4R6XFZ1"/>
<reference evidence="4 5" key="1">
    <citation type="submission" date="2019-03" db="EMBL/GenBank/DDBJ databases">
        <title>Genomic Encyclopedia of Type Strains, Phase IV (KMG-IV): sequencing the most valuable type-strain genomes for metagenomic binning, comparative biology and taxonomic classification.</title>
        <authorList>
            <person name="Goeker M."/>
        </authorList>
    </citation>
    <scope>NUCLEOTIDE SEQUENCE [LARGE SCALE GENOMIC DNA]</scope>
    <source>
        <strain evidence="4 5">DSM 25488</strain>
    </source>
</reference>